<dbReference type="PANTHER" id="PTHR35177:SF2">
    <property type="entry name" value="HYDROGENASE MATURATION FACTOR HYBG"/>
    <property type="match status" value="1"/>
</dbReference>
<dbReference type="Pfam" id="PF01455">
    <property type="entry name" value="HupF_HypC"/>
    <property type="match status" value="1"/>
</dbReference>
<keyword evidence="3" id="KW-1185">Reference proteome</keyword>
<accession>I3TG14</accession>
<dbReference type="PRINTS" id="PR00445">
    <property type="entry name" value="HUPFHYPC"/>
</dbReference>
<evidence type="ECO:0000313" key="2">
    <source>
        <dbReference type="EMBL" id="AFK51702.1"/>
    </source>
</evidence>
<proteinExistence type="inferred from homology"/>
<dbReference type="Gene3D" id="2.30.30.140">
    <property type="match status" value="1"/>
</dbReference>
<dbReference type="GO" id="GO:1902670">
    <property type="term" value="F:carbon dioxide binding"/>
    <property type="evidence" value="ECO:0007669"/>
    <property type="project" value="TreeGrafter"/>
</dbReference>
<evidence type="ECO:0000313" key="3">
    <source>
        <dbReference type="Proteomes" id="UP000005270"/>
    </source>
</evidence>
<dbReference type="OrthoDB" id="43695at2157"/>
<dbReference type="GeneID" id="13013600"/>
<dbReference type="eggNOG" id="arCOG04427">
    <property type="taxonomic scope" value="Archaea"/>
</dbReference>
<dbReference type="PANTHER" id="PTHR35177">
    <property type="entry name" value="HYDROGENASE MATURATION FACTOR HYBG"/>
    <property type="match status" value="1"/>
</dbReference>
<evidence type="ECO:0000256" key="1">
    <source>
        <dbReference type="ARBA" id="ARBA00006018"/>
    </source>
</evidence>
<comment type="similarity">
    <text evidence="1">Belongs to the HupF/HypC family.</text>
</comment>
<dbReference type="AlphaFoldDB" id="I3TG14"/>
<reference evidence="2 3" key="1">
    <citation type="journal article" date="2012" name="J. Bacteriol.">
        <title>Complete genome sequence of the hyperthermophilic cellulolytic Crenarchaeon 'Thermogladius cellulolyticus' 1633.</title>
        <authorList>
            <person name="Mardanov A.V."/>
            <person name="Kochetkova T.V."/>
            <person name="Beletsky A.V."/>
            <person name="Bonch-Osmolovskaya E.A."/>
            <person name="Ravin N.V."/>
            <person name="Skryabin K.G."/>
        </authorList>
    </citation>
    <scope>NUCLEOTIDE SEQUENCE [LARGE SCALE GENOMIC DNA]</scope>
    <source>
        <strain evidence="3">DSM 22663 / VKM B-2946 / 1633</strain>
    </source>
</reference>
<dbReference type="GO" id="GO:0051604">
    <property type="term" value="P:protein maturation"/>
    <property type="evidence" value="ECO:0007669"/>
    <property type="project" value="TreeGrafter"/>
</dbReference>
<dbReference type="HOGENOM" id="CLU_159381_2_2_2"/>
<dbReference type="KEGG" id="thg:TCELL_1279"/>
<dbReference type="EMBL" id="CP003531">
    <property type="protein sequence ID" value="AFK51702.1"/>
    <property type="molecule type" value="Genomic_DNA"/>
</dbReference>
<dbReference type="GO" id="GO:0005506">
    <property type="term" value="F:iron ion binding"/>
    <property type="evidence" value="ECO:0007669"/>
    <property type="project" value="TreeGrafter"/>
</dbReference>
<name>I3TG14_THEC1</name>
<gene>
    <name evidence="2" type="ordered locus">TCELL_1279</name>
</gene>
<organism evidence="2 3">
    <name type="scientific">Thermogladius calderae (strain DSM 22663 / VKM B-2946 / 1633)</name>
    <dbReference type="NCBI Taxonomy" id="1184251"/>
    <lineage>
        <taxon>Archaea</taxon>
        <taxon>Thermoproteota</taxon>
        <taxon>Thermoprotei</taxon>
        <taxon>Desulfurococcales</taxon>
        <taxon>Desulfurococcaceae</taxon>
        <taxon>Thermogladius</taxon>
    </lineage>
</organism>
<protein>
    <submittedName>
        <fullName evidence="2">Hydrogenase expression/formation protein HypC</fullName>
    </submittedName>
</protein>
<dbReference type="Proteomes" id="UP000005270">
    <property type="component" value="Chromosome"/>
</dbReference>
<dbReference type="SUPFAM" id="SSF159127">
    <property type="entry name" value="HupF/HypC-like"/>
    <property type="match status" value="1"/>
</dbReference>
<sequence length="78" mass="8630">MCLGYPAEVVDIYESERGLPLAKVRIGGLVKEVILAVEGVKKGDYVIVHAGVAISKIEEEELKDILELYRDIMRELGS</sequence>
<dbReference type="RefSeq" id="WP_014737952.1">
    <property type="nucleotide sequence ID" value="NC_017954.1"/>
</dbReference>
<dbReference type="STRING" id="1184251.TCELL_1279"/>
<dbReference type="InterPro" id="IPR001109">
    <property type="entry name" value="Hydrogenase_HupF/HypC"/>
</dbReference>
<dbReference type="NCBIfam" id="TIGR00074">
    <property type="entry name" value="hypC_hupF"/>
    <property type="match status" value="1"/>
</dbReference>
<dbReference type="InParanoid" id="I3TG14"/>